<evidence type="ECO:0000313" key="3">
    <source>
        <dbReference type="Proteomes" id="UP001596972"/>
    </source>
</evidence>
<dbReference type="InterPro" id="IPR007995">
    <property type="entry name" value="DUF742"/>
</dbReference>
<dbReference type="Proteomes" id="UP001596972">
    <property type="component" value="Unassembled WGS sequence"/>
</dbReference>
<evidence type="ECO:0000313" key="2">
    <source>
        <dbReference type="EMBL" id="MFD0901861.1"/>
    </source>
</evidence>
<name>A0ABW3ESX6_9ACTN</name>
<feature type="compositionally biased region" description="Pro residues" evidence="1">
    <location>
        <begin position="30"/>
        <end position="39"/>
    </location>
</feature>
<protein>
    <submittedName>
        <fullName evidence="2">DUF742 domain-containing protein</fullName>
    </submittedName>
</protein>
<dbReference type="Pfam" id="PF05331">
    <property type="entry name" value="DUF742"/>
    <property type="match status" value="1"/>
</dbReference>
<evidence type="ECO:0000256" key="1">
    <source>
        <dbReference type="SAM" id="MobiDB-lite"/>
    </source>
</evidence>
<feature type="region of interest" description="Disordered" evidence="1">
    <location>
        <begin position="1"/>
        <end position="47"/>
    </location>
</feature>
<dbReference type="PANTHER" id="PTHR36221">
    <property type="entry name" value="DUF742 DOMAIN-CONTAINING PROTEIN"/>
    <property type="match status" value="1"/>
</dbReference>
<reference evidence="3" key="1">
    <citation type="journal article" date="2019" name="Int. J. Syst. Evol. Microbiol.">
        <title>The Global Catalogue of Microorganisms (GCM) 10K type strain sequencing project: providing services to taxonomists for standard genome sequencing and annotation.</title>
        <authorList>
            <consortium name="The Broad Institute Genomics Platform"/>
            <consortium name="The Broad Institute Genome Sequencing Center for Infectious Disease"/>
            <person name="Wu L."/>
            <person name="Ma J."/>
        </authorList>
    </citation>
    <scope>NUCLEOTIDE SEQUENCE [LARGE SCALE GENOMIC DNA]</scope>
    <source>
        <strain evidence="3">JCM 31202</strain>
    </source>
</reference>
<proteinExistence type="predicted"/>
<comment type="caution">
    <text evidence="2">The sequence shown here is derived from an EMBL/GenBank/DDBJ whole genome shotgun (WGS) entry which is preliminary data.</text>
</comment>
<gene>
    <name evidence="2" type="ORF">ACFQ11_15785</name>
</gene>
<accession>A0ABW3ESX6</accession>
<dbReference type="EMBL" id="JBHTJA010000026">
    <property type="protein sequence ID" value="MFD0901861.1"/>
    <property type="molecule type" value="Genomic_DNA"/>
</dbReference>
<feature type="compositionally biased region" description="Basic and acidic residues" evidence="1">
    <location>
        <begin position="18"/>
        <end position="29"/>
    </location>
</feature>
<dbReference type="RefSeq" id="WP_378299071.1">
    <property type="nucleotide sequence ID" value="NZ_JBHTJA010000026.1"/>
</dbReference>
<keyword evidence="3" id="KW-1185">Reference proteome</keyword>
<dbReference type="PANTHER" id="PTHR36221:SF1">
    <property type="entry name" value="DUF742 DOMAIN-CONTAINING PROTEIN"/>
    <property type="match status" value="1"/>
</dbReference>
<sequence length="143" mass="15175">MNAPPDADDPDRLFAVTRGRDGTGDDPPARRVPPGPGTAPRPSRRAAEPAVLDVVALIVAEDDPGGGLSAEQVAVLRLCRGHPVALVELAARLEMPVHVARILLRDMRDTGRVTVRHPSTAVAPSRTADLETLKQVLVGLEHL</sequence>
<organism evidence="2 3">
    <name type="scientific">Actinomadura sediminis</name>
    <dbReference type="NCBI Taxonomy" id="1038904"/>
    <lineage>
        <taxon>Bacteria</taxon>
        <taxon>Bacillati</taxon>
        <taxon>Actinomycetota</taxon>
        <taxon>Actinomycetes</taxon>
        <taxon>Streptosporangiales</taxon>
        <taxon>Thermomonosporaceae</taxon>
        <taxon>Actinomadura</taxon>
    </lineage>
</organism>